<dbReference type="Pfam" id="PF05975">
    <property type="entry name" value="EcsB"/>
    <property type="match status" value="1"/>
</dbReference>
<keyword evidence="3" id="KW-1185">Reference proteome</keyword>
<feature type="transmembrane region" description="Helical" evidence="1">
    <location>
        <begin position="136"/>
        <end position="153"/>
    </location>
</feature>
<evidence type="ECO:0000313" key="2">
    <source>
        <dbReference type="EMBL" id="SDI80069.1"/>
    </source>
</evidence>
<dbReference type="EMBL" id="FNEN01000006">
    <property type="protein sequence ID" value="SDI80069.1"/>
    <property type="molecule type" value="Genomic_DNA"/>
</dbReference>
<dbReference type="PROSITE" id="PS51257">
    <property type="entry name" value="PROKAR_LIPOPROTEIN"/>
    <property type="match status" value="1"/>
</dbReference>
<dbReference type="AlphaFoldDB" id="A0A1G8NIJ7"/>
<feature type="transmembrane region" description="Helical" evidence="1">
    <location>
        <begin position="7"/>
        <end position="33"/>
    </location>
</feature>
<protein>
    <submittedName>
        <fullName evidence="2">ABC transporter protein EcsB</fullName>
    </submittedName>
</protein>
<evidence type="ECO:0000256" key="1">
    <source>
        <dbReference type="SAM" id="Phobius"/>
    </source>
</evidence>
<dbReference type="Proteomes" id="UP000198853">
    <property type="component" value="Unassembled WGS sequence"/>
</dbReference>
<feature type="transmembrane region" description="Helical" evidence="1">
    <location>
        <begin position="221"/>
        <end position="242"/>
    </location>
</feature>
<keyword evidence="1" id="KW-0812">Transmembrane</keyword>
<dbReference type="InterPro" id="IPR010288">
    <property type="entry name" value="EcsB_ABC"/>
</dbReference>
<sequence length="250" mass="29006">MFVKRYLFYYWNGILLTGLNVLLFLGCGVLYVAFVGVELLMWVVIGLCTVSLYLFMQKNIHSTIHFLKDVEKEQELNMRWVGMLLDTGGHVEKQPLFTRSKPYLFSKSQRIFKRSGGAYRLAEIYIKLFLRDKSSIKLYLQLTGITMVGMFLLPVWAKGVLWLATMTMLLALLMIKEKIRQSGEHSYLNMFRWHEATRQNGIEIAHFYLLLPISLVTGAVVGWFVLSWIGMLLFLCASLILARMCKRIVR</sequence>
<dbReference type="GO" id="GO:0016020">
    <property type="term" value="C:membrane"/>
    <property type="evidence" value="ECO:0007669"/>
    <property type="project" value="InterPro"/>
</dbReference>
<keyword evidence="1" id="KW-0472">Membrane</keyword>
<proteinExistence type="predicted"/>
<reference evidence="2 3" key="1">
    <citation type="submission" date="2016-10" db="EMBL/GenBank/DDBJ databases">
        <authorList>
            <person name="de Groot N.N."/>
        </authorList>
    </citation>
    <scope>NUCLEOTIDE SEQUENCE [LARGE SCALE GENOMIC DNA]</scope>
    <source>
        <strain evidence="2 3">DSM 21771</strain>
    </source>
</reference>
<keyword evidence="1" id="KW-1133">Transmembrane helix</keyword>
<feature type="transmembrane region" description="Helical" evidence="1">
    <location>
        <begin position="39"/>
        <end position="56"/>
    </location>
</feature>
<gene>
    <name evidence="2" type="ORF">SAMN04488123_106103</name>
</gene>
<accession>A0A1G8NIJ7</accession>
<organism evidence="2 3">
    <name type="scientific">Natribacillus halophilus</name>
    <dbReference type="NCBI Taxonomy" id="549003"/>
    <lineage>
        <taxon>Bacteria</taxon>
        <taxon>Bacillati</taxon>
        <taxon>Bacillota</taxon>
        <taxon>Bacilli</taxon>
        <taxon>Bacillales</taxon>
        <taxon>Bacillaceae</taxon>
        <taxon>Natribacillus</taxon>
    </lineage>
</organism>
<evidence type="ECO:0000313" key="3">
    <source>
        <dbReference type="Proteomes" id="UP000198853"/>
    </source>
</evidence>
<name>A0A1G8NIJ7_9BACI</name>
<dbReference type="RefSeq" id="WP_090398091.1">
    <property type="nucleotide sequence ID" value="NZ_FNEN01000006.1"/>
</dbReference>